<accession>A0ABV5ZII0</accession>
<evidence type="ECO:0000256" key="1">
    <source>
        <dbReference type="SAM" id="SignalP"/>
    </source>
</evidence>
<dbReference type="Gene3D" id="2.60.120.260">
    <property type="entry name" value="Galactose-binding domain-like"/>
    <property type="match status" value="1"/>
</dbReference>
<evidence type="ECO:0000313" key="3">
    <source>
        <dbReference type="Proteomes" id="UP001589688"/>
    </source>
</evidence>
<dbReference type="Proteomes" id="UP001589688">
    <property type="component" value="Unassembled WGS sequence"/>
</dbReference>
<feature type="signal peptide" evidence="1">
    <location>
        <begin position="1"/>
        <end position="21"/>
    </location>
</feature>
<dbReference type="EMBL" id="JBHLZF010000001">
    <property type="protein sequence ID" value="MFB9897151.1"/>
    <property type="molecule type" value="Genomic_DNA"/>
</dbReference>
<keyword evidence="3" id="KW-1185">Reference proteome</keyword>
<protein>
    <submittedName>
        <fullName evidence="2">Uncharacterized protein</fullName>
    </submittedName>
</protein>
<reference evidence="2 3" key="1">
    <citation type="submission" date="2024-09" db="EMBL/GenBank/DDBJ databases">
        <authorList>
            <person name="Sun Q."/>
            <person name="Mori K."/>
        </authorList>
    </citation>
    <scope>NUCLEOTIDE SEQUENCE [LARGE SCALE GENOMIC DNA]</scope>
    <source>
        <strain evidence="2 3">ATCC 51272</strain>
    </source>
</reference>
<dbReference type="SUPFAM" id="SSF55486">
    <property type="entry name" value="Metalloproteases ('zincins'), catalytic domain"/>
    <property type="match status" value="1"/>
</dbReference>
<sequence>MTFRTLLLTMLCACGGTSLHAQGLYDVSEAYLNNYDFDSGYDYAVGETGNVAQEIRDVAGWTKDISVDYTITGTYQIGTAKTFNGAAVPATAHDGTTAGGVLALSTGWGQMLKFYQEVTLPAGSYKLASAFYNGGDKTPGGSLVAWIPASGPAVQSALTEFAVRVWTPDTLSFTLTAPTKGRIQVGFLATVNKGSGNLAKVSLDYVRLLRTTPIGSADVDLKKQALAADIAAATARLGEATGEAAATFRAAIAAAQAVHDNASATLADVNEALMQLAEAVEIFSWASPTGEKPTVTTNKRFARGATMAFGRLTVSGKDVVEQGFCWSTSPEPTINDSRTTNFLNHKGSIYWIQGLTPATRYYMRAYAITRGKQVGYGDVIKFYTIPKGRLGYTMRDGGDAEARTRIDAAMKAAVNWWNNLTSIQGVTFNVGHNPGTPTADCSYGGYIRVGSNTSYQRTGTMLHEMAHGVGVGTHNPWWDGEMRSNGNRGLWLGDRATEVLRFWDNSETATVNGDNMHFWPYGINGAFEDDGSDALYIIQSLLVQAFGEDGLPPSGGFATPAYSLDQEDDTRYYLKNESPDNGLYSAYMVERADGSVALRELAGEEAAANDSAAWNVTFDPARSFYAFRNVGTGRYLTYVPATAAITTTTAATPTANMLFHLMRSRKDVLQGSKLRGYWIIRNTGAESPNAMSARNGSDVGTSTYSLANSATAQRWLVLDQSQMGELETLAMTGYARQLTDYVALVKKLRATPHTEDAPGTDQALDDRLAAVEAQQATATTSAQLAALLGEARSAGFDFLANATPKSMAQPFDLTFMIQNPGMDKLDGWSGTPALGHSAAEFYQSTFNFSQTLAHLPAGCYQLKAQAFQRPGSAADAYTAYAAGTDKVTTYLYLGPKSVKVKQAVADAQTAKLGVGSESTLASTPATYIPNDMQSASAYFGRGLYDNEVFADLEADDASLRLGIRCGSSDNMYWTIFDNFRLYYYGSLTADVVAGIRDVQPRAATPADNVYTLDGRLVRRHAKSLEGLPRGIYIVGGKKVVR</sequence>
<comment type="caution">
    <text evidence="2">The sequence shown here is derived from an EMBL/GenBank/DDBJ whole genome shotgun (WGS) entry which is preliminary data.</text>
</comment>
<dbReference type="Gene3D" id="1.20.1270.90">
    <property type="entry name" value="AF1782-like"/>
    <property type="match status" value="1"/>
</dbReference>
<feature type="chain" id="PRO_5046987831" evidence="1">
    <location>
        <begin position="22"/>
        <end position="1041"/>
    </location>
</feature>
<proteinExistence type="predicted"/>
<organism evidence="2 3">
    <name type="scientific">Hallella seregens ATCC 51272</name>
    <dbReference type="NCBI Taxonomy" id="1336250"/>
    <lineage>
        <taxon>Bacteria</taxon>
        <taxon>Pseudomonadati</taxon>
        <taxon>Bacteroidota</taxon>
        <taxon>Bacteroidia</taxon>
        <taxon>Bacteroidales</taxon>
        <taxon>Prevotellaceae</taxon>
        <taxon>Hallella</taxon>
    </lineage>
</organism>
<gene>
    <name evidence="2" type="ORF">ACFFK8_04850</name>
</gene>
<name>A0ABV5ZII0_9BACT</name>
<evidence type="ECO:0000313" key="2">
    <source>
        <dbReference type="EMBL" id="MFB9897151.1"/>
    </source>
</evidence>
<keyword evidence="1" id="KW-0732">Signal</keyword>
<dbReference type="RefSeq" id="WP_027951676.1">
    <property type="nucleotide sequence ID" value="NZ_JADU01000006.1"/>
</dbReference>